<protein>
    <recommendedName>
        <fullName evidence="6">Cytochrome c-type biogenesis protein</fullName>
    </recommendedName>
</protein>
<keyword evidence="3 6" id="KW-0479">Metal-binding</keyword>
<keyword evidence="6" id="KW-0812">Transmembrane</keyword>
<sequence length="202" mass="21520">MIGRFVQSPSVIALRALTPPPLRRGGTPPGIGAPSNPPLAKLGEVSAKLTEGAWALLVALALLATPALAVLPDEQLPDPVLEARARSISAEIRCVVCQNQSIDDSDAPLARDLRLIVRERLKAGDSDDAVKSYLTDRYGSFVLLKPPFQWDTALLWLGPAVVVLLGSLGIATLLRRRRVAETVPLSAAEEAALDALVERKSP</sequence>
<comment type="function">
    <text evidence="6">Possible subunit of a heme lyase.</text>
</comment>
<dbReference type="Gene3D" id="1.10.8.640">
    <property type="entry name" value="Cytochrome C biogenesis protein"/>
    <property type="match status" value="1"/>
</dbReference>
<feature type="transmembrane region" description="Helical" evidence="6">
    <location>
        <begin position="153"/>
        <end position="174"/>
    </location>
</feature>
<organism evidence="9 10">
    <name type="scientific">Sandaracinobacteroides saxicola</name>
    <dbReference type="NCBI Taxonomy" id="2759707"/>
    <lineage>
        <taxon>Bacteria</taxon>
        <taxon>Pseudomonadati</taxon>
        <taxon>Pseudomonadota</taxon>
        <taxon>Alphaproteobacteria</taxon>
        <taxon>Sphingomonadales</taxon>
        <taxon>Sphingosinicellaceae</taxon>
        <taxon>Sandaracinobacteroides</taxon>
    </lineage>
</organism>
<dbReference type="PANTHER" id="PTHR47870">
    <property type="entry name" value="CYTOCHROME C-TYPE BIOGENESIS PROTEIN CCMH"/>
    <property type="match status" value="1"/>
</dbReference>
<gene>
    <name evidence="9" type="ORF">H3309_11160</name>
</gene>
<dbReference type="InterPro" id="IPR051263">
    <property type="entry name" value="C-type_cytochrome_biogenesis"/>
</dbReference>
<evidence type="ECO:0000313" key="10">
    <source>
        <dbReference type="Proteomes" id="UP000515292"/>
    </source>
</evidence>
<name>A0A7G5IEZ7_9SPHN</name>
<feature type="region of interest" description="Disordered" evidence="7">
    <location>
        <begin position="18"/>
        <end position="37"/>
    </location>
</feature>
<dbReference type="Pfam" id="PF03918">
    <property type="entry name" value="CcmH"/>
    <property type="match status" value="1"/>
</dbReference>
<evidence type="ECO:0000256" key="7">
    <source>
        <dbReference type="SAM" id="MobiDB-lite"/>
    </source>
</evidence>
<accession>A0A7G5IEZ7</accession>
<evidence type="ECO:0000256" key="4">
    <source>
        <dbReference type="ARBA" id="ARBA00022729"/>
    </source>
</evidence>
<evidence type="ECO:0000259" key="8">
    <source>
        <dbReference type="Pfam" id="PF03918"/>
    </source>
</evidence>
<dbReference type="CDD" id="cd16378">
    <property type="entry name" value="CcmH_N"/>
    <property type="match status" value="1"/>
</dbReference>
<dbReference type="EMBL" id="CP059851">
    <property type="protein sequence ID" value="QMW21939.1"/>
    <property type="molecule type" value="Genomic_DNA"/>
</dbReference>
<evidence type="ECO:0000256" key="1">
    <source>
        <dbReference type="ARBA" id="ARBA00010342"/>
    </source>
</evidence>
<feature type="domain" description="CcmH/CycL/Ccl2/NrfF N-terminal" evidence="8">
    <location>
        <begin position="58"/>
        <end position="196"/>
    </location>
</feature>
<evidence type="ECO:0000256" key="3">
    <source>
        <dbReference type="ARBA" id="ARBA00022723"/>
    </source>
</evidence>
<dbReference type="GO" id="GO:0005886">
    <property type="term" value="C:plasma membrane"/>
    <property type="evidence" value="ECO:0007669"/>
    <property type="project" value="TreeGrafter"/>
</dbReference>
<dbReference type="PANTHER" id="PTHR47870:SF4">
    <property type="entry name" value="CYTOCHROME C-TYPE BIOGENESIS PROTEIN CYCH"/>
    <property type="match status" value="1"/>
</dbReference>
<keyword evidence="6" id="KW-0472">Membrane</keyword>
<feature type="transmembrane region" description="Helical" evidence="6">
    <location>
        <begin position="53"/>
        <end position="71"/>
    </location>
</feature>
<dbReference type="KEGG" id="sand:H3309_11160"/>
<dbReference type="InterPro" id="IPR038297">
    <property type="entry name" value="CcmH/CycL/NrfF/Ccl2_sf"/>
</dbReference>
<keyword evidence="10" id="KW-1185">Reference proteome</keyword>
<evidence type="ECO:0000256" key="2">
    <source>
        <dbReference type="ARBA" id="ARBA00022617"/>
    </source>
</evidence>
<keyword evidence="6" id="KW-1133">Transmembrane helix</keyword>
<keyword evidence="5 6" id="KW-0408">Iron</keyword>
<evidence type="ECO:0000256" key="6">
    <source>
        <dbReference type="RuleBase" id="RU364112"/>
    </source>
</evidence>
<evidence type="ECO:0000313" key="9">
    <source>
        <dbReference type="EMBL" id="QMW21939.1"/>
    </source>
</evidence>
<keyword evidence="2 6" id="KW-0349">Heme</keyword>
<dbReference type="InterPro" id="IPR005616">
    <property type="entry name" value="CcmH/CycL/Ccl2/NrfF_N"/>
</dbReference>
<comment type="similarity">
    <text evidence="1 6">Belongs to the CcmH/CycL/Ccl2/NrfF family.</text>
</comment>
<evidence type="ECO:0000256" key="5">
    <source>
        <dbReference type="ARBA" id="ARBA00023004"/>
    </source>
</evidence>
<dbReference type="Proteomes" id="UP000515292">
    <property type="component" value="Chromosome"/>
</dbReference>
<dbReference type="AlphaFoldDB" id="A0A7G5IEZ7"/>
<proteinExistence type="inferred from homology"/>
<dbReference type="GO" id="GO:0046872">
    <property type="term" value="F:metal ion binding"/>
    <property type="evidence" value="ECO:0007669"/>
    <property type="project" value="UniProtKB-KW"/>
</dbReference>
<reference evidence="9 10" key="1">
    <citation type="submission" date="2020-07" db="EMBL/GenBank/DDBJ databases">
        <title>Complete genome sequence for Sandaracinobacter sp. M6.</title>
        <authorList>
            <person name="Tang Y."/>
            <person name="Liu Q."/>
            <person name="Guo Z."/>
            <person name="Lei P."/>
            <person name="Huang B."/>
        </authorList>
    </citation>
    <scope>NUCLEOTIDE SEQUENCE [LARGE SCALE GENOMIC DNA]</scope>
    <source>
        <strain evidence="9 10">M6</strain>
    </source>
</reference>
<keyword evidence="4 6" id="KW-0732">Signal</keyword>